<dbReference type="AlphaFoldDB" id="A0AAD4GUQ5"/>
<sequence>MADFSAFTGPSAEWLALEPTLPPVPDLSIEDLKKAANKLREEAAAQALITEGLTTQVTIQDHTIPTRDNQTLQASTYRPAGIPPSSSHRLPIYIHLHGGGFLFGTLRSEDAICARIVATSSSSSHPVIVLNINYRHTPEHTYPTAWNDVEDAFHWLHDHVDSLGGDPARVVVGGISAGAWLTASLVLAQHRGEDEALAARPRIVGQVLMIPCVVWGEKNHARQVERLRDPSVDSYVQNAGAPILPVERARLFTGLLKVEDHGQGRELELEEDRRLSPGVATGEEVRGLPPAVFGVAGRDPLRDEGLLFARLLSENGVPTDVNVFSGLPHGFRRYGDKLSESKRWDAVVFRGIQWALGGPAANTFEIKLE</sequence>
<accession>A0AAD4GUQ5</accession>
<comment type="caution">
    <text evidence="3">The sequence shown here is derived from an EMBL/GenBank/DDBJ whole genome shotgun (WGS) entry which is preliminary data.</text>
</comment>
<dbReference type="InterPro" id="IPR029058">
    <property type="entry name" value="AB_hydrolase_fold"/>
</dbReference>
<reference evidence="3" key="2">
    <citation type="submission" date="2020-02" db="EMBL/GenBank/DDBJ databases">
        <authorList>
            <person name="Gilchrist C.L.M."/>
            <person name="Chooi Y.-H."/>
        </authorList>
    </citation>
    <scope>NUCLEOTIDE SEQUENCE</scope>
    <source>
        <strain evidence="3">MST-FP2251</strain>
    </source>
</reference>
<dbReference type="Pfam" id="PF07859">
    <property type="entry name" value="Abhydrolase_3"/>
    <property type="match status" value="1"/>
</dbReference>
<gene>
    <name evidence="3" type="ORF">FE257_006787</name>
</gene>
<dbReference type="InterPro" id="IPR013094">
    <property type="entry name" value="AB_hydrolase_3"/>
</dbReference>
<dbReference type="EMBL" id="VCAU01000031">
    <property type="protein sequence ID" value="KAF9889915.1"/>
    <property type="molecule type" value="Genomic_DNA"/>
</dbReference>
<dbReference type="PANTHER" id="PTHR48081:SF8">
    <property type="entry name" value="ALPHA_BETA HYDROLASE FOLD-3 DOMAIN-CONTAINING PROTEIN-RELATED"/>
    <property type="match status" value="1"/>
</dbReference>
<keyword evidence="4" id="KW-1185">Reference proteome</keyword>
<dbReference type="Gene3D" id="3.40.50.1820">
    <property type="entry name" value="alpha/beta hydrolase"/>
    <property type="match status" value="1"/>
</dbReference>
<keyword evidence="1" id="KW-0378">Hydrolase</keyword>
<feature type="domain" description="Alpha/beta hydrolase fold-3" evidence="2">
    <location>
        <begin position="94"/>
        <end position="331"/>
    </location>
</feature>
<proteinExistence type="predicted"/>
<dbReference type="GO" id="GO:0016787">
    <property type="term" value="F:hydrolase activity"/>
    <property type="evidence" value="ECO:0007669"/>
    <property type="project" value="UniProtKB-KW"/>
</dbReference>
<dbReference type="PANTHER" id="PTHR48081">
    <property type="entry name" value="AB HYDROLASE SUPERFAMILY PROTEIN C4A8.06C"/>
    <property type="match status" value="1"/>
</dbReference>
<organism evidence="3 4">
    <name type="scientific">Aspergillus nanangensis</name>
    <dbReference type="NCBI Taxonomy" id="2582783"/>
    <lineage>
        <taxon>Eukaryota</taxon>
        <taxon>Fungi</taxon>
        <taxon>Dikarya</taxon>
        <taxon>Ascomycota</taxon>
        <taxon>Pezizomycotina</taxon>
        <taxon>Eurotiomycetes</taxon>
        <taxon>Eurotiomycetidae</taxon>
        <taxon>Eurotiales</taxon>
        <taxon>Aspergillaceae</taxon>
        <taxon>Aspergillus</taxon>
        <taxon>Aspergillus subgen. Circumdati</taxon>
    </lineage>
</organism>
<dbReference type="Proteomes" id="UP001194746">
    <property type="component" value="Unassembled WGS sequence"/>
</dbReference>
<evidence type="ECO:0000313" key="3">
    <source>
        <dbReference type="EMBL" id="KAF9889915.1"/>
    </source>
</evidence>
<evidence type="ECO:0000256" key="1">
    <source>
        <dbReference type="ARBA" id="ARBA00022801"/>
    </source>
</evidence>
<dbReference type="InterPro" id="IPR050300">
    <property type="entry name" value="GDXG_lipolytic_enzyme"/>
</dbReference>
<evidence type="ECO:0000313" key="4">
    <source>
        <dbReference type="Proteomes" id="UP001194746"/>
    </source>
</evidence>
<evidence type="ECO:0000259" key="2">
    <source>
        <dbReference type="Pfam" id="PF07859"/>
    </source>
</evidence>
<name>A0AAD4GUQ5_ASPNN</name>
<dbReference type="SUPFAM" id="SSF53474">
    <property type="entry name" value="alpha/beta-Hydrolases"/>
    <property type="match status" value="1"/>
</dbReference>
<protein>
    <recommendedName>
        <fullName evidence="2">Alpha/beta hydrolase fold-3 domain-containing protein</fullName>
    </recommendedName>
</protein>
<reference evidence="3" key="1">
    <citation type="journal article" date="2019" name="Beilstein J. Org. Chem.">
        <title>Nanangenines: drimane sesquiterpenoids as the dominant metabolite cohort of a novel Australian fungus, Aspergillus nanangensis.</title>
        <authorList>
            <person name="Lacey H.J."/>
            <person name="Gilchrist C.L.M."/>
            <person name="Crombie A."/>
            <person name="Kalaitzis J.A."/>
            <person name="Vuong D."/>
            <person name="Rutledge P.J."/>
            <person name="Turner P."/>
            <person name="Pitt J.I."/>
            <person name="Lacey E."/>
            <person name="Chooi Y.H."/>
            <person name="Piggott A.M."/>
        </authorList>
    </citation>
    <scope>NUCLEOTIDE SEQUENCE</scope>
    <source>
        <strain evidence="3">MST-FP2251</strain>
    </source>
</reference>